<sequence>MGYMENIPLTTNTLAELKALLKGLQLAEQNGWVPLDINTDSAEIIQMLLTGNLIYDPTICECRLLMQRMDRVVVRHTYKEQNRVADAIAKEAAKPTLLGRSSLLAVPPMFVNDLFWADILETEVVRFWHVILTLYLKTSHCWGNYSTPTMTILCNVHFV</sequence>
<protein>
    <submittedName>
        <fullName evidence="2">Uncharacterized protein LOC142182286</fullName>
    </submittedName>
</protein>
<proteinExistence type="predicted"/>
<dbReference type="Proteomes" id="UP000790787">
    <property type="component" value="Chromosome 6"/>
</dbReference>
<evidence type="ECO:0000313" key="1">
    <source>
        <dbReference type="Proteomes" id="UP000790787"/>
    </source>
</evidence>
<organism evidence="1 2">
    <name type="scientific">Nicotiana tabacum</name>
    <name type="common">Common tobacco</name>
    <dbReference type="NCBI Taxonomy" id="4097"/>
    <lineage>
        <taxon>Eukaryota</taxon>
        <taxon>Viridiplantae</taxon>
        <taxon>Streptophyta</taxon>
        <taxon>Embryophyta</taxon>
        <taxon>Tracheophyta</taxon>
        <taxon>Spermatophyta</taxon>
        <taxon>Magnoliopsida</taxon>
        <taxon>eudicotyledons</taxon>
        <taxon>Gunneridae</taxon>
        <taxon>Pentapetalae</taxon>
        <taxon>asterids</taxon>
        <taxon>lamiids</taxon>
        <taxon>Solanales</taxon>
        <taxon>Solanaceae</taxon>
        <taxon>Nicotianoideae</taxon>
        <taxon>Nicotianeae</taxon>
        <taxon>Nicotiana</taxon>
    </lineage>
</organism>
<reference evidence="1" key="1">
    <citation type="journal article" date="2014" name="Nat. Commun.">
        <title>The tobacco genome sequence and its comparison with those of tomato and potato.</title>
        <authorList>
            <person name="Sierro N."/>
            <person name="Battey J.N."/>
            <person name="Ouadi S."/>
            <person name="Bakaher N."/>
            <person name="Bovet L."/>
            <person name="Willig A."/>
            <person name="Goepfert S."/>
            <person name="Peitsch M.C."/>
            <person name="Ivanov N.V."/>
        </authorList>
    </citation>
    <scope>NUCLEOTIDE SEQUENCE [LARGE SCALE GENOMIC DNA]</scope>
</reference>
<reference evidence="2" key="2">
    <citation type="submission" date="2025-08" db="UniProtKB">
        <authorList>
            <consortium name="RefSeq"/>
        </authorList>
    </citation>
    <scope>IDENTIFICATION</scope>
    <source>
        <tissue evidence="2">Leaf</tissue>
    </source>
</reference>
<evidence type="ECO:0000313" key="2">
    <source>
        <dbReference type="RefSeq" id="XP_075112584.1"/>
    </source>
</evidence>
<gene>
    <name evidence="2" type="primary">LOC142182286</name>
</gene>
<accession>A0AC58USW4</accession>
<keyword evidence="1" id="KW-1185">Reference proteome</keyword>
<name>A0AC58USW4_TOBAC</name>
<dbReference type="RefSeq" id="XP_075112584.1">
    <property type="nucleotide sequence ID" value="XM_075256483.1"/>
</dbReference>